<keyword evidence="2" id="KW-0808">Transferase</keyword>
<sequence>MSGPRPDVANGRGQGWAAWGVRRGDIILSLQGGLGNQLFQWAFAQALISEGRTVWFDRVRCRGDRPYALAGLVPRSALLDPLRGAALAAAERVGLIHDDSALRLVKQRRSGYDPAVRRGLDGTAYLRGYFQSPMYFPAVADDVRRRILAHLDTLLLPAGSRFAEELRRDPGVVAVHVRRGDYLTDPAAAARHGVLDRGYYDRALSSMADLGYTRRVWFSDDPEWVRTHLAAPHDRICAPGLTSADGGEIALMAACGARIVANSSFSWWGGFLGRPSTPTRPVVAPVVWFAGGHSDARDLIPDGWIRV</sequence>
<dbReference type="RefSeq" id="WP_318354129.1">
    <property type="nucleotide sequence ID" value="NZ_JAWQEV010000004.1"/>
</dbReference>
<dbReference type="Pfam" id="PF01531">
    <property type="entry name" value="Glyco_transf_11"/>
    <property type="match status" value="1"/>
</dbReference>
<dbReference type="InterPro" id="IPR002516">
    <property type="entry name" value="Glyco_trans_11"/>
</dbReference>
<reference evidence="3 4" key="1">
    <citation type="submission" date="2023-11" db="EMBL/GenBank/DDBJ databases">
        <title>Draft genome sequence of Microbacterium arthrosphaerae JCM 30492.</title>
        <authorList>
            <person name="Zhang G."/>
            <person name="Ding Y."/>
        </authorList>
    </citation>
    <scope>NUCLEOTIDE SEQUENCE [LARGE SCALE GENOMIC DNA]</scope>
    <source>
        <strain evidence="3 4">JCM 30492</strain>
    </source>
</reference>
<dbReference type="CDD" id="cd11301">
    <property type="entry name" value="Fut1_Fut2_like"/>
    <property type="match status" value="1"/>
</dbReference>
<evidence type="ECO:0000256" key="2">
    <source>
        <dbReference type="ARBA" id="ARBA00022679"/>
    </source>
</evidence>
<evidence type="ECO:0000313" key="4">
    <source>
        <dbReference type="Proteomes" id="UP001283109"/>
    </source>
</evidence>
<accession>A0ABU4H4D8</accession>
<comment type="caution">
    <text evidence="3">The sequence shown here is derived from an EMBL/GenBank/DDBJ whole genome shotgun (WGS) entry which is preliminary data.</text>
</comment>
<name>A0ABU4H4D8_9MICO</name>
<dbReference type="EMBL" id="JAWQEV010000004">
    <property type="protein sequence ID" value="MDW4573607.1"/>
    <property type="molecule type" value="Genomic_DNA"/>
</dbReference>
<evidence type="ECO:0000313" key="3">
    <source>
        <dbReference type="EMBL" id="MDW4573607.1"/>
    </source>
</evidence>
<organism evidence="3 4">
    <name type="scientific">Microbacterium arthrosphaerae</name>
    <dbReference type="NCBI Taxonomy" id="792652"/>
    <lineage>
        <taxon>Bacteria</taxon>
        <taxon>Bacillati</taxon>
        <taxon>Actinomycetota</taxon>
        <taxon>Actinomycetes</taxon>
        <taxon>Micrococcales</taxon>
        <taxon>Microbacteriaceae</taxon>
        <taxon>Microbacterium</taxon>
    </lineage>
</organism>
<proteinExistence type="predicted"/>
<evidence type="ECO:0000256" key="1">
    <source>
        <dbReference type="ARBA" id="ARBA00022676"/>
    </source>
</evidence>
<keyword evidence="4" id="KW-1185">Reference proteome</keyword>
<protein>
    <submittedName>
        <fullName evidence="3">Alpha-1,2-fucosyltransferase</fullName>
    </submittedName>
</protein>
<keyword evidence="1" id="KW-0328">Glycosyltransferase</keyword>
<dbReference type="PANTHER" id="PTHR11927:SF9">
    <property type="entry name" value="L-FUCOSYLTRANSFERASE"/>
    <property type="match status" value="1"/>
</dbReference>
<dbReference type="Proteomes" id="UP001283109">
    <property type="component" value="Unassembled WGS sequence"/>
</dbReference>
<dbReference type="PANTHER" id="PTHR11927">
    <property type="entry name" value="GALACTOSIDE 2-L-FUCOSYLTRANSFERASE"/>
    <property type="match status" value="1"/>
</dbReference>
<gene>
    <name evidence="3" type="ORF">R8Z58_12560</name>
</gene>